<protein>
    <submittedName>
        <fullName evidence="2">Uncharacterized protein</fullName>
    </submittedName>
</protein>
<sequence>MRHDFLGGLYEYFRIINISLISPIVIFAIVFFPSPYFVAAGNYRNDRGSAPKVPQSP</sequence>
<keyword evidence="1" id="KW-1133">Transmembrane helix</keyword>
<gene>
    <name evidence="2" type="ORF">BDZ94DRAFT_1262841</name>
</gene>
<reference evidence="2" key="1">
    <citation type="submission" date="2020-11" db="EMBL/GenBank/DDBJ databases">
        <authorList>
            <consortium name="DOE Joint Genome Institute"/>
            <person name="Ahrendt S."/>
            <person name="Riley R."/>
            <person name="Andreopoulos W."/>
            <person name="Labutti K."/>
            <person name="Pangilinan J."/>
            <person name="Ruiz-Duenas F.J."/>
            <person name="Barrasa J.M."/>
            <person name="Sanchez-Garcia M."/>
            <person name="Camarero S."/>
            <person name="Miyauchi S."/>
            <person name="Serrano A."/>
            <person name="Linde D."/>
            <person name="Babiker R."/>
            <person name="Drula E."/>
            <person name="Ayuso-Fernandez I."/>
            <person name="Pacheco R."/>
            <person name="Padilla G."/>
            <person name="Ferreira P."/>
            <person name="Barriuso J."/>
            <person name="Kellner H."/>
            <person name="Castanera R."/>
            <person name="Alfaro M."/>
            <person name="Ramirez L."/>
            <person name="Pisabarro A.G."/>
            <person name="Kuo A."/>
            <person name="Tritt A."/>
            <person name="Lipzen A."/>
            <person name="He G."/>
            <person name="Yan M."/>
            <person name="Ng V."/>
            <person name="Cullen D."/>
            <person name="Martin F."/>
            <person name="Rosso M.-N."/>
            <person name="Henrissat B."/>
            <person name="Hibbett D."/>
            <person name="Martinez A.T."/>
            <person name="Grigoriev I.V."/>
        </authorList>
    </citation>
    <scope>NUCLEOTIDE SEQUENCE</scope>
    <source>
        <strain evidence="2">CBS 247.69</strain>
    </source>
</reference>
<keyword evidence="1" id="KW-0812">Transmembrane</keyword>
<proteinExistence type="predicted"/>
<organism evidence="2 3">
    <name type="scientific">Collybia nuda</name>
    <dbReference type="NCBI Taxonomy" id="64659"/>
    <lineage>
        <taxon>Eukaryota</taxon>
        <taxon>Fungi</taxon>
        <taxon>Dikarya</taxon>
        <taxon>Basidiomycota</taxon>
        <taxon>Agaricomycotina</taxon>
        <taxon>Agaricomycetes</taxon>
        <taxon>Agaricomycetidae</taxon>
        <taxon>Agaricales</taxon>
        <taxon>Tricholomatineae</taxon>
        <taxon>Clitocybaceae</taxon>
        <taxon>Collybia</taxon>
    </lineage>
</organism>
<evidence type="ECO:0000256" key="1">
    <source>
        <dbReference type="SAM" id="Phobius"/>
    </source>
</evidence>
<keyword evidence="1" id="KW-0472">Membrane</keyword>
<dbReference type="EMBL" id="MU150278">
    <property type="protein sequence ID" value="KAF9461871.1"/>
    <property type="molecule type" value="Genomic_DNA"/>
</dbReference>
<accession>A0A9P6CDJ6</accession>
<keyword evidence="3" id="KW-1185">Reference proteome</keyword>
<name>A0A9P6CDJ6_9AGAR</name>
<dbReference type="Proteomes" id="UP000807353">
    <property type="component" value="Unassembled WGS sequence"/>
</dbReference>
<evidence type="ECO:0000313" key="3">
    <source>
        <dbReference type="Proteomes" id="UP000807353"/>
    </source>
</evidence>
<evidence type="ECO:0000313" key="2">
    <source>
        <dbReference type="EMBL" id="KAF9461871.1"/>
    </source>
</evidence>
<comment type="caution">
    <text evidence="2">The sequence shown here is derived from an EMBL/GenBank/DDBJ whole genome shotgun (WGS) entry which is preliminary data.</text>
</comment>
<feature type="transmembrane region" description="Helical" evidence="1">
    <location>
        <begin position="12"/>
        <end position="32"/>
    </location>
</feature>
<dbReference type="AlphaFoldDB" id="A0A9P6CDJ6"/>